<dbReference type="HOGENOM" id="CLU_1708960_0_0_1"/>
<evidence type="ECO:0000313" key="3">
    <source>
        <dbReference type="Proteomes" id="UP000013827"/>
    </source>
</evidence>
<dbReference type="PANTHER" id="PTHR10678">
    <property type="entry name" value="26S PROTEASOME NON-ATPASE REGULATORY SUBUNIT 11/COP9 SIGNALOSOME COMPLEX SUBUNIT 2"/>
    <property type="match status" value="1"/>
</dbReference>
<dbReference type="STRING" id="2903.R1DJN1"/>
<feature type="domain" description="26S proteasome regulatory subunit Rpn6 N-terminal" evidence="1">
    <location>
        <begin position="12"/>
        <end position="108"/>
    </location>
</feature>
<protein>
    <recommendedName>
        <fullName evidence="1">26S proteasome regulatory subunit Rpn6 N-terminal domain-containing protein</fullName>
    </recommendedName>
</protein>
<dbReference type="GeneID" id="17255061"/>
<dbReference type="EnsemblProtists" id="EOD08909">
    <property type="protein sequence ID" value="EOD08909"/>
    <property type="gene ID" value="EMIHUDRAFT_124916"/>
</dbReference>
<proteinExistence type="predicted"/>
<dbReference type="Pfam" id="PF18055">
    <property type="entry name" value="RPN6_N"/>
    <property type="match status" value="1"/>
</dbReference>
<sequence length="154" mass="17498">MDPEEAALVSAIQAEDTSDEAIKAKEQAIYKLGELYARKREGDKVAALISSLRPFFAIIPKARTAKVVRTLIEEVAKIPDSMALQMRLCNESIEWCRAEKRSFLRQRIQTRLAALLLESKQYTEALALLSELQREVKRLDDKPLLVEINLVESQ</sequence>
<evidence type="ECO:0000259" key="1">
    <source>
        <dbReference type="Pfam" id="PF18055"/>
    </source>
</evidence>
<keyword evidence="3" id="KW-1185">Reference proteome</keyword>
<organism evidence="2 3">
    <name type="scientific">Emiliania huxleyi (strain CCMP1516)</name>
    <dbReference type="NCBI Taxonomy" id="280463"/>
    <lineage>
        <taxon>Eukaryota</taxon>
        <taxon>Haptista</taxon>
        <taxon>Haptophyta</taxon>
        <taxon>Prymnesiophyceae</taxon>
        <taxon>Isochrysidales</taxon>
        <taxon>Noelaerhabdaceae</taxon>
        <taxon>Emiliania</taxon>
    </lineage>
</organism>
<dbReference type="InterPro" id="IPR050871">
    <property type="entry name" value="26S_Proteasome/COP9_Components"/>
</dbReference>
<dbReference type="Gene3D" id="1.25.40.570">
    <property type="match status" value="1"/>
</dbReference>
<evidence type="ECO:0000313" key="2">
    <source>
        <dbReference type="EnsemblProtists" id="EOD08909"/>
    </source>
</evidence>
<dbReference type="AlphaFoldDB" id="A0A0D3ICC4"/>
<reference evidence="2" key="2">
    <citation type="submission" date="2024-10" db="UniProtKB">
        <authorList>
            <consortium name="EnsemblProtists"/>
        </authorList>
    </citation>
    <scope>IDENTIFICATION</scope>
</reference>
<dbReference type="RefSeq" id="XP_005761338.1">
    <property type="nucleotide sequence ID" value="XM_005761281.1"/>
</dbReference>
<dbReference type="PaxDb" id="2903-EOD08909"/>
<dbReference type="KEGG" id="ehx:EMIHUDRAFT_124916"/>
<name>A0A0D3ICC4_EMIH1</name>
<dbReference type="InterPro" id="IPR040773">
    <property type="entry name" value="Rpn6_N"/>
</dbReference>
<dbReference type="Proteomes" id="UP000013827">
    <property type="component" value="Unassembled WGS sequence"/>
</dbReference>
<accession>A0A0D3ICC4</accession>
<reference evidence="3" key="1">
    <citation type="journal article" date="2013" name="Nature">
        <title>Pan genome of the phytoplankton Emiliania underpins its global distribution.</title>
        <authorList>
            <person name="Read B.A."/>
            <person name="Kegel J."/>
            <person name="Klute M.J."/>
            <person name="Kuo A."/>
            <person name="Lefebvre S.C."/>
            <person name="Maumus F."/>
            <person name="Mayer C."/>
            <person name="Miller J."/>
            <person name="Monier A."/>
            <person name="Salamov A."/>
            <person name="Young J."/>
            <person name="Aguilar M."/>
            <person name="Claverie J.M."/>
            <person name="Frickenhaus S."/>
            <person name="Gonzalez K."/>
            <person name="Herman E.K."/>
            <person name="Lin Y.C."/>
            <person name="Napier J."/>
            <person name="Ogata H."/>
            <person name="Sarno A.F."/>
            <person name="Shmutz J."/>
            <person name="Schroeder D."/>
            <person name="de Vargas C."/>
            <person name="Verret F."/>
            <person name="von Dassow P."/>
            <person name="Valentin K."/>
            <person name="Van de Peer Y."/>
            <person name="Wheeler G."/>
            <person name="Dacks J.B."/>
            <person name="Delwiche C.F."/>
            <person name="Dyhrman S.T."/>
            <person name="Glockner G."/>
            <person name="John U."/>
            <person name="Richards T."/>
            <person name="Worden A.Z."/>
            <person name="Zhang X."/>
            <person name="Grigoriev I.V."/>
            <person name="Allen A.E."/>
            <person name="Bidle K."/>
            <person name="Borodovsky M."/>
            <person name="Bowler C."/>
            <person name="Brownlee C."/>
            <person name="Cock J.M."/>
            <person name="Elias M."/>
            <person name="Gladyshev V.N."/>
            <person name="Groth M."/>
            <person name="Guda C."/>
            <person name="Hadaegh A."/>
            <person name="Iglesias-Rodriguez M.D."/>
            <person name="Jenkins J."/>
            <person name="Jones B.M."/>
            <person name="Lawson T."/>
            <person name="Leese F."/>
            <person name="Lindquist E."/>
            <person name="Lobanov A."/>
            <person name="Lomsadze A."/>
            <person name="Malik S.B."/>
            <person name="Marsh M.E."/>
            <person name="Mackinder L."/>
            <person name="Mock T."/>
            <person name="Mueller-Roeber B."/>
            <person name="Pagarete A."/>
            <person name="Parker M."/>
            <person name="Probert I."/>
            <person name="Quesneville H."/>
            <person name="Raines C."/>
            <person name="Rensing S.A."/>
            <person name="Riano-Pachon D.M."/>
            <person name="Richier S."/>
            <person name="Rokitta S."/>
            <person name="Shiraiwa Y."/>
            <person name="Soanes D.M."/>
            <person name="van der Giezen M."/>
            <person name="Wahlund T.M."/>
            <person name="Williams B."/>
            <person name="Wilson W."/>
            <person name="Wolfe G."/>
            <person name="Wurch L.L."/>
        </authorList>
    </citation>
    <scope>NUCLEOTIDE SEQUENCE</scope>
</reference>
<dbReference type="eggNOG" id="KOG1463">
    <property type="taxonomic scope" value="Eukaryota"/>
</dbReference>